<proteinExistence type="predicted"/>
<evidence type="ECO:0000313" key="2">
    <source>
        <dbReference type="EMBL" id="CAB4154905.1"/>
    </source>
</evidence>
<evidence type="ECO:0000313" key="3">
    <source>
        <dbReference type="EMBL" id="CAB5224455.1"/>
    </source>
</evidence>
<evidence type="ECO:0000256" key="1">
    <source>
        <dbReference type="SAM" id="Coils"/>
    </source>
</evidence>
<dbReference type="EMBL" id="LR796617">
    <property type="protein sequence ID" value="CAB4154905.1"/>
    <property type="molecule type" value="Genomic_DNA"/>
</dbReference>
<keyword evidence="1" id="KW-0175">Coiled coil</keyword>
<accession>A0A6J7X1W5</accession>
<sequence length="75" mass="8379">MRPATFSTEDPPKPLTCLETAEYILSLRRRIEVQNDLLEALAKEVKHHRDEVEKLALDLGIKDGGAGVGWTPIKP</sequence>
<reference evidence="3" key="1">
    <citation type="submission" date="2020-05" db="EMBL/GenBank/DDBJ databases">
        <authorList>
            <person name="Chiriac C."/>
            <person name="Salcher M."/>
            <person name="Ghai R."/>
            <person name="Kavagutti S V."/>
        </authorList>
    </citation>
    <scope>NUCLEOTIDE SEQUENCE</scope>
</reference>
<feature type="coiled-coil region" evidence="1">
    <location>
        <begin position="24"/>
        <end position="58"/>
    </location>
</feature>
<organism evidence="3">
    <name type="scientific">uncultured Caudovirales phage</name>
    <dbReference type="NCBI Taxonomy" id="2100421"/>
    <lineage>
        <taxon>Viruses</taxon>
        <taxon>Duplodnaviria</taxon>
        <taxon>Heunggongvirae</taxon>
        <taxon>Uroviricota</taxon>
        <taxon>Caudoviricetes</taxon>
        <taxon>Peduoviridae</taxon>
        <taxon>Maltschvirus</taxon>
        <taxon>Maltschvirus maltsch</taxon>
    </lineage>
</organism>
<dbReference type="EMBL" id="LR798328">
    <property type="protein sequence ID" value="CAB5224455.1"/>
    <property type="molecule type" value="Genomic_DNA"/>
</dbReference>
<protein>
    <submittedName>
        <fullName evidence="3">Uncharacterized protein</fullName>
    </submittedName>
</protein>
<gene>
    <name evidence="2" type="ORF">UFOVP652_43</name>
    <name evidence="3" type="ORF">UFOVP734_81</name>
</gene>
<name>A0A6J7X1W5_9CAUD</name>